<feature type="compositionally biased region" description="Low complexity" evidence="1">
    <location>
        <begin position="187"/>
        <end position="198"/>
    </location>
</feature>
<dbReference type="Proteomes" id="UP001470230">
    <property type="component" value="Unassembled WGS sequence"/>
</dbReference>
<dbReference type="EMBL" id="JAPFFF010000007">
    <property type="protein sequence ID" value="KAK8886336.1"/>
    <property type="molecule type" value="Genomic_DNA"/>
</dbReference>
<feature type="compositionally biased region" description="Low complexity" evidence="1">
    <location>
        <begin position="169"/>
        <end position="179"/>
    </location>
</feature>
<feature type="region of interest" description="Disordered" evidence="1">
    <location>
        <begin position="292"/>
        <end position="319"/>
    </location>
</feature>
<accession>A0ABR2K5Z1</accession>
<proteinExistence type="predicted"/>
<feature type="region of interest" description="Disordered" evidence="1">
    <location>
        <begin position="268"/>
        <end position="287"/>
    </location>
</feature>
<feature type="compositionally biased region" description="Polar residues" evidence="1">
    <location>
        <begin position="137"/>
        <end position="162"/>
    </location>
</feature>
<feature type="region of interest" description="Disordered" evidence="1">
    <location>
        <begin position="137"/>
        <end position="213"/>
    </location>
</feature>
<name>A0ABR2K5Z1_9EUKA</name>
<sequence>MSKSRTYSTSNNGANELYDTLSILSQSGVDIASRKLFLKKMSNQLCCRTLNEANKFNPTLGPPGSSPTRDEIEAWIGTLNQYTRYLSSLLASYDEADYNEYIAQRDVENEYDSSSEFSSEINADKALRVLINRARNSPKSNVSERATQTILSPTEKSTQTPPQKRYYEKSTSTSKRSTSPIPNRVYSPLSRSQPSRQSRGTEISPPPEIQTQTKSLLAQRIENSPRFLSYNDPDEDVVAEIIDDNCYQTTNRGVNASPKHSVYIISPKKREEETQTFGRSNDDDNEIEIEYTRSWKRTSSKSLSPNSSTRRRQQSPKKY</sequence>
<gene>
    <name evidence="2" type="ORF">M9Y10_041799</name>
</gene>
<feature type="compositionally biased region" description="Basic residues" evidence="1">
    <location>
        <begin position="309"/>
        <end position="319"/>
    </location>
</feature>
<evidence type="ECO:0000313" key="2">
    <source>
        <dbReference type="EMBL" id="KAK8886336.1"/>
    </source>
</evidence>
<comment type="caution">
    <text evidence="2">The sequence shown here is derived from an EMBL/GenBank/DDBJ whole genome shotgun (WGS) entry which is preliminary data.</text>
</comment>
<evidence type="ECO:0000256" key="1">
    <source>
        <dbReference type="SAM" id="MobiDB-lite"/>
    </source>
</evidence>
<keyword evidence="3" id="KW-1185">Reference proteome</keyword>
<evidence type="ECO:0000313" key="3">
    <source>
        <dbReference type="Proteomes" id="UP001470230"/>
    </source>
</evidence>
<reference evidence="2 3" key="1">
    <citation type="submission" date="2024-04" db="EMBL/GenBank/DDBJ databases">
        <title>Tritrichomonas musculus Genome.</title>
        <authorList>
            <person name="Alves-Ferreira E."/>
            <person name="Grigg M."/>
            <person name="Lorenzi H."/>
            <person name="Galac M."/>
        </authorList>
    </citation>
    <scope>NUCLEOTIDE SEQUENCE [LARGE SCALE GENOMIC DNA]</scope>
    <source>
        <strain evidence="2 3">EAF2021</strain>
    </source>
</reference>
<protein>
    <submittedName>
        <fullName evidence="2">Uncharacterized protein</fullName>
    </submittedName>
</protein>
<organism evidence="2 3">
    <name type="scientific">Tritrichomonas musculus</name>
    <dbReference type="NCBI Taxonomy" id="1915356"/>
    <lineage>
        <taxon>Eukaryota</taxon>
        <taxon>Metamonada</taxon>
        <taxon>Parabasalia</taxon>
        <taxon>Tritrichomonadida</taxon>
        <taxon>Tritrichomonadidae</taxon>
        <taxon>Tritrichomonas</taxon>
    </lineage>
</organism>